<feature type="domain" description="Thioredoxin" evidence="2">
    <location>
        <begin position="65"/>
        <end position="262"/>
    </location>
</feature>
<dbReference type="EMBL" id="JMPJ01000067">
    <property type="protein sequence ID" value="KFC78637.1"/>
    <property type="molecule type" value="Genomic_DNA"/>
</dbReference>
<dbReference type="RefSeq" id="WP_034794251.1">
    <property type="nucleotide sequence ID" value="NZ_JMPJ01000067.1"/>
</dbReference>
<evidence type="ECO:0000256" key="1">
    <source>
        <dbReference type="SAM" id="SignalP"/>
    </source>
</evidence>
<sequence>MKRQTMTLLAALVMTPTLAMAADATTADFTPAQQEAIGKIAADYMVAHPEILVQVSQKLQAQQADQQQQQAQDAVLANAKALVNDPATPSYGPKDAKVAFVEFFDYQCLYCSRMAPLVEQTVKANPTVRFVFKEWPIFGDRWKESITAAETGMAVWKEKGSQAYFDYHNSLYRTGHDEGKLTNADIAAAVKAAKASTPSADQLKATHEALASNDELARTLGFGGTPGFVVMPTSGATAANTTVLPGAVSAEELQAAIVKAQGK</sequence>
<evidence type="ECO:0000313" key="4">
    <source>
        <dbReference type="Proteomes" id="UP000028640"/>
    </source>
</evidence>
<dbReference type="InterPro" id="IPR036249">
    <property type="entry name" value="Thioredoxin-like_sf"/>
</dbReference>
<dbReference type="SUPFAM" id="SSF52833">
    <property type="entry name" value="Thioredoxin-like"/>
    <property type="match status" value="1"/>
</dbReference>
<gene>
    <name evidence="3" type="ORF">GEAM_3609</name>
</gene>
<protein>
    <recommendedName>
        <fullName evidence="2">Thioredoxin domain-containing protein</fullName>
    </recommendedName>
</protein>
<dbReference type="InterPro" id="IPR013766">
    <property type="entry name" value="Thioredoxin_domain"/>
</dbReference>
<keyword evidence="4" id="KW-1185">Reference proteome</keyword>
<dbReference type="eggNOG" id="COG1651">
    <property type="taxonomic scope" value="Bacteria"/>
</dbReference>
<feature type="signal peptide" evidence="1">
    <location>
        <begin position="1"/>
        <end position="21"/>
    </location>
</feature>
<dbReference type="AlphaFoldDB" id="A0A085G4J2"/>
<dbReference type="PROSITE" id="PS51352">
    <property type="entry name" value="THIOREDOXIN_2"/>
    <property type="match status" value="1"/>
</dbReference>
<dbReference type="GeneID" id="78381855"/>
<dbReference type="CDD" id="cd03023">
    <property type="entry name" value="DsbA_Com1_like"/>
    <property type="match status" value="1"/>
</dbReference>
<dbReference type="Gene3D" id="3.40.30.10">
    <property type="entry name" value="Glutaredoxin"/>
    <property type="match status" value="1"/>
</dbReference>
<dbReference type="Pfam" id="PF18312">
    <property type="entry name" value="ScsC_N"/>
    <property type="match status" value="1"/>
</dbReference>
<name>A0A085G4J2_EWIA3</name>
<dbReference type="OrthoDB" id="9780340at2"/>
<accession>A0A085G4J2</accession>
<comment type="caution">
    <text evidence="3">The sequence shown here is derived from an EMBL/GenBank/DDBJ whole genome shotgun (WGS) entry which is preliminary data.</text>
</comment>
<dbReference type="InterPro" id="IPR012336">
    <property type="entry name" value="Thioredoxin-like_fold"/>
</dbReference>
<dbReference type="InterPro" id="IPR041205">
    <property type="entry name" value="ScsC_N"/>
</dbReference>
<reference evidence="3 4" key="1">
    <citation type="submission" date="2014-05" db="EMBL/GenBank/DDBJ databases">
        <title>ATOL: Assembling a taxonomically balanced genome-scale reconstruction of the evolutionary history of the Enterobacteriaceae.</title>
        <authorList>
            <person name="Plunkett G.III."/>
            <person name="Neeno-Eckwall E.C."/>
            <person name="Glasner J.D."/>
            <person name="Perna N.T."/>
        </authorList>
    </citation>
    <scope>NUCLEOTIDE SEQUENCE [LARGE SCALE GENOMIC DNA]</scope>
    <source>
        <strain evidence="3 4">ATCC 33852</strain>
    </source>
</reference>
<evidence type="ECO:0000259" key="2">
    <source>
        <dbReference type="PROSITE" id="PS51352"/>
    </source>
</evidence>
<evidence type="ECO:0000313" key="3">
    <source>
        <dbReference type="EMBL" id="KFC78637.1"/>
    </source>
</evidence>
<dbReference type="Pfam" id="PF13462">
    <property type="entry name" value="Thioredoxin_4"/>
    <property type="match status" value="1"/>
</dbReference>
<dbReference type="STRING" id="910964.GEAM_3609"/>
<proteinExistence type="predicted"/>
<dbReference type="Proteomes" id="UP000028640">
    <property type="component" value="Unassembled WGS sequence"/>
</dbReference>
<organism evidence="3 4">
    <name type="scientific">Ewingella americana (strain ATCC 33852 / DSM 4580 / CCUG 14506 / JCM 5911 / LMG 7869 / NCTC 12157 / CDC 1468-78)</name>
    <dbReference type="NCBI Taxonomy" id="910964"/>
    <lineage>
        <taxon>Bacteria</taxon>
        <taxon>Pseudomonadati</taxon>
        <taxon>Pseudomonadota</taxon>
        <taxon>Gammaproteobacteria</taxon>
        <taxon>Enterobacterales</taxon>
        <taxon>Yersiniaceae</taxon>
        <taxon>Ewingella</taxon>
    </lineage>
</organism>
<feature type="chain" id="PRO_5001790841" description="Thioredoxin domain-containing protein" evidence="1">
    <location>
        <begin position="22"/>
        <end position="263"/>
    </location>
</feature>
<keyword evidence="1" id="KW-0732">Signal</keyword>